<evidence type="ECO:0000259" key="4">
    <source>
        <dbReference type="PROSITE" id="PS50949"/>
    </source>
</evidence>
<dbReference type="InterPro" id="IPR050679">
    <property type="entry name" value="Bact_HTH_transcr_reg"/>
</dbReference>
<reference evidence="5 6" key="1">
    <citation type="submission" date="2017-08" db="EMBL/GenBank/DDBJ databases">
        <title>Functional genomic and metabolic studies of the symbiotic interactions of six Microcystis-dominated communities.</title>
        <authorList>
            <person name="Li Q."/>
            <person name="Lin F."/>
        </authorList>
    </citation>
    <scope>NUCLEOTIDE SEQUENCE [LARGE SCALE GENOMIC DNA]</scope>
    <source>
        <strain evidence="5">DA14</strain>
    </source>
</reference>
<dbReference type="InterPro" id="IPR036388">
    <property type="entry name" value="WH-like_DNA-bd_sf"/>
</dbReference>
<dbReference type="CDD" id="cd07377">
    <property type="entry name" value="WHTH_GntR"/>
    <property type="match status" value="1"/>
</dbReference>
<keyword evidence="2" id="KW-0238">DNA-binding</keyword>
<dbReference type="InterPro" id="IPR011663">
    <property type="entry name" value="UTRA"/>
</dbReference>
<dbReference type="InterPro" id="IPR000524">
    <property type="entry name" value="Tscrpt_reg_HTH_GntR"/>
</dbReference>
<evidence type="ECO:0000313" key="6">
    <source>
        <dbReference type="Proteomes" id="UP000256301"/>
    </source>
</evidence>
<sequence>MIDDNASSSPLSRKAAPPTDFGFRPLYRQVKEEFVRRMVDGRWATGTALPSEQGLAAELGVSQGTVRKALDELAAENVLVRRQGRGTYVAEHDEARILFQFFRLVPDDGIARFPDSEVLSQGVHAARKDERDALVLPSGAKVARIGRVRSLGRSPVILETLSLPDRLFPGLTQSPVPNSLYAHYAAHYGITIAHTTERLKAVTLAGEDAARLDRPDGHPALRVERLATALDGRAVEWRVSLCLTDSAHYLVNDAPKGPHKAAGT</sequence>
<dbReference type="EMBL" id="QQWE01000003">
    <property type="protein sequence ID" value="REJ57808.1"/>
    <property type="molecule type" value="Genomic_DNA"/>
</dbReference>
<dbReference type="Gene3D" id="3.40.1410.10">
    <property type="entry name" value="Chorismate lyase-like"/>
    <property type="match status" value="1"/>
</dbReference>
<dbReference type="PANTHER" id="PTHR44846:SF1">
    <property type="entry name" value="MANNOSYL-D-GLYCERATE TRANSPORT_METABOLISM SYSTEM REPRESSOR MNGR-RELATED"/>
    <property type="match status" value="1"/>
</dbReference>
<dbReference type="SUPFAM" id="SSF64288">
    <property type="entry name" value="Chorismate lyase-like"/>
    <property type="match status" value="1"/>
</dbReference>
<dbReference type="SMART" id="SM00345">
    <property type="entry name" value="HTH_GNTR"/>
    <property type="match status" value="1"/>
</dbReference>
<organism evidence="5 6">
    <name type="scientific">Microcystis aeruginosa DA14</name>
    <dbReference type="NCBI Taxonomy" id="1987506"/>
    <lineage>
        <taxon>Bacteria</taxon>
        <taxon>Bacillati</taxon>
        <taxon>Cyanobacteriota</taxon>
        <taxon>Cyanophyceae</taxon>
        <taxon>Oscillatoriophycideae</taxon>
        <taxon>Chroococcales</taxon>
        <taxon>Microcystaceae</taxon>
        <taxon>Microcystis</taxon>
    </lineage>
</organism>
<name>A0A3E0ME04_MICAE</name>
<dbReference type="GO" id="GO:0003677">
    <property type="term" value="F:DNA binding"/>
    <property type="evidence" value="ECO:0007669"/>
    <property type="project" value="UniProtKB-KW"/>
</dbReference>
<dbReference type="PANTHER" id="PTHR44846">
    <property type="entry name" value="MANNOSYL-D-GLYCERATE TRANSPORT/METABOLISM SYSTEM REPRESSOR MNGR-RELATED"/>
    <property type="match status" value="1"/>
</dbReference>
<dbReference type="SUPFAM" id="SSF46785">
    <property type="entry name" value="Winged helix' DNA-binding domain"/>
    <property type="match status" value="1"/>
</dbReference>
<dbReference type="Pfam" id="PF00392">
    <property type="entry name" value="GntR"/>
    <property type="match status" value="1"/>
</dbReference>
<dbReference type="PRINTS" id="PR00035">
    <property type="entry name" value="HTHGNTR"/>
</dbReference>
<dbReference type="Pfam" id="PF07702">
    <property type="entry name" value="UTRA"/>
    <property type="match status" value="1"/>
</dbReference>
<evidence type="ECO:0000313" key="5">
    <source>
        <dbReference type="EMBL" id="REJ57808.1"/>
    </source>
</evidence>
<evidence type="ECO:0000256" key="3">
    <source>
        <dbReference type="ARBA" id="ARBA00023163"/>
    </source>
</evidence>
<keyword evidence="1" id="KW-0805">Transcription regulation</keyword>
<protein>
    <submittedName>
        <fullName evidence="5">GntR family transcriptional regulator</fullName>
    </submittedName>
</protein>
<dbReference type="AlphaFoldDB" id="A0A3E0ME04"/>
<keyword evidence="3" id="KW-0804">Transcription</keyword>
<feature type="domain" description="HTH gntR-type" evidence="4">
    <location>
        <begin position="24"/>
        <end position="92"/>
    </location>
</feature>
<dbReference type="InterPro" id="IPR036390">
    <property type="entry name" value="WH_DNA-bd_sf"/>
</dbReference>
<gene>
    <name evidence="5" type="ORF">DWQ56_11170</name>
</gene>
<dbReference type="SMART" id="SM00866">
    <property type="entry name" value="UTRA"/>
    <property type="match status" value="1"/>
</dbReference>
<dbReference type="Gene3D" id="1.10.10.10">
    <property type="entry name" value="Winged helix-like DNA-binding domain superfamily/Winged helix DNA-binding domain"/>
    <property type="match status" value="1"/>
</dbReference>
<accession>A0A3E0ME04</accession>
<dbReference type="GO" id="GO:0045892">
    <property type="term" value="P:negative regulation of DNA-templated transcription"/>
    <property type="evidence" value="ECO:0007669"/>
    <property type="project" value="TreeGrafter"/>
</dbReference>
<comment type="caution">
    <text evidence="5">The sequence shown here is derived from an EMBL/GenBank/DDBJ whole genome shotgun (WGS) entry which is preliminary data.</text>
</comment>
<dbReference type="Proteomes" id="UP000256301">
    <property type="component" value="Unassembled WGS sequence"/>
</dbReference>
<proteinExistence type="predicted"/>
<dbReference type="GO" id="GO:0003700">
    <property type="term" value="F:DNA-binding transcription factor activity"/>
    <property type="evidence" value="ECO:0007669"/>
    <property type="project" value="InterPro"/>
</dbReference>
<dbReference type="PROSITE" id="PS50949">
    <property type="entry name" value="HTH_GNTR"/>
    <property type="match status" value="1"/>
</dbReference>
<evidence type="ECO:0000256" key="1">
    <source>
        <dbReference type="ARBA" id="ARBA00023015"/>
    </source>
</evidence>
<dbReference type="InterPro" id="IPR028978">
    <property type="entry name" value="Chorismate_lyase_/UTRA_dom_sf"/>
</dbReference>
<evidence type="ECO:0000256" key="2">
    <source>
        <dbReference type="ARBA" id="ARBA00023125"/>
    </source>
</evidence>